<gene>
    <name evidence="1" type="ORF">Rsub_05729</name>
</gene>
<dbReference type="EMBL" id="BDRX01000036">
    <property type="protein sequence ID" value="GBF92893.1"/>
    <property type="molecule type" value="Genomic_DNA"/>
</dbReference>
<sequence>MPAISQDHEQRGRPETHEQLMSSCSGLLVQRRGGATCVGLRSAFRQSIDLAAWHATQRPGVPSSDLLLATCLGKSVYNRSGGAGGGDEAAPPACIGVEWLRYREAAIAAQQRAAEAAAPSPPSALLNARSDKAAPAAAAAAGPQPAAPAAAVQDAGRSGWFGAAAERARRAAEGAVESYFGDHDPFWFAKRCADRARTNVDAMQRTAGQLAAAAMGRLPSEEDE</sequence>
<dbReference type="Proteomes" id="UP000247498">
    <property type="component" value="Unassembled WGS sequence"/>
</dbReference>
<name>A0A2V0P4V9_9CHLO</name>
<keyword evidence="2" id="KW-1185">Reference proteome</keyword>
<accession>A0A2V0P4V9</accession>
<comment type="caution">
    <text evidence="1">The sequence shown here is derived from an EMBL/GenBank/DDBJ whole genome shotgun (WGS) entry which is preliminary data.</text>
</comment>
<organism evidence="1 2">
    <name type="scientific">Raphidocelis subcapitata</name>
    <dbReference type="NCBI Taxonomy" id="307507"/>
    <lineage>
        <taxon>Eukaryota</taxon>
        <taxon>Viridiplantae</taxon>
        <taxon>Chlorophyta</taxon>
        <taxon>core chlorophytes</taxon>
        <taxon>Chlorophyceae</taxon>
        <taxon>CS clade</taxon>
        <taxon>Sphaeropleales</taxon>
        <taxon>Selenastraceae</taxon>
        <taxon>Raphidocelis</taxon>
    </lineage>
</organism>
<dbReference type="OrthoDB" id="10548670at2759"/>
<protein>
    <submittedName>
        <fullName evidence="1">Uncharacterized protein</fullName>
    </submittedName>
</protein>
<dbReference type="InParanoid" id="A0A2V0P4V9"/>
<evidence type="ECO:0000313" key="1">
    <source>
        <dbReference type="EMBL" id="GBF92893.1"/>
    </source>
</evidence>
<evidence type="ECO:0000313" key="2">
    <source>
        <dbReference type="Proteomes" id="UP000247498"/>
    </source>
</evidence>
<dbReference type="AlphaFoldDB" id="A0A2V0P4V9"/>
<reference evidence="1 2" key="1">
    <citation type="journal article" date="2018" name="Sci. Rep.">
        <title>Raphidocelis subcapitata (=Pseudokirchneriella subcapitata) provides an insight into genome evolution and environmental adaptations in the Sphaeropleales.</title>
        <authorList>
            <person name="Suzuki S."/>
            <person name="Yamaguchi H."/>
            <person name="Nakajima N."/>
            <person name="Kawachi M."/>
        </authorList>
    </citation>
    <scope>NUCLEOTIDE SEQUENCE [LARGE SCALE GENOMIC DNA]</scope>
    <source>
        <strain evidence="1 2">NIES-35</strain>
    </source>
</reference>
<proteinExistence type="predicted"/>